<dbReference type="Proteomes" id="UP000231474">
    <property type="component" value="Unassembled WGS sequence"/>
</dbReference>
<evidence type="ECO:0000313" key="1">
    <source>
        <dbReference type="EMBL" id="PJE67737.1"/>
    </source>
</evidence>
<comment type="caution">
    <text evidence="1">The sequence shown here is derived from an EMBL/GenBank/DDBJ whole genome shotgun (WGS) entry which is preliminary data.</text>
</comment>
<proteinExistence type="predicted"/>
<sequence length="39" mass="4440">MGEDILKRKDILYPDLSYKIIGCAFDVYNSLGSGHSEKY</sequence>
<dbReference type="AlphaFoldDB" id="A0A2M8L4F4"/>
<reference evidence="2" key="1">
    <citation type="submission" date="2017-09" db="EMBL/GenBank/DDBJ databases">
        <title>Depth-based differentiation of microbial function through sediment-hosted aquifers and enrichment of novel symbionts in the deep terrestrial subsurface.</title>
        <authorList>
            <person name="Probst A.J."/>
            <person name="Ladd B."/>
            <person name="Jarett J.K."/>
            <person name="Geller-Mcgrath D.E."/>
            <person name="Sieber C.M.K."/>
            <person name="Emerson J.B."/>
            <person name="Anantharaman K."/>
            <person name="Thomas B.C."/>
            <person name="Malmstrom R."/>
            <person name="Stieglmeier M."/>
            <person name="Klingl A."/>
            <person name="Woyke T."/>
            <person name="Ryan C.M."/>
            <person name="Banfield J.F."/>
        </authorList>
    </citation>
    <scope>NUCLEOTIDE SEQUENCE [LARGE SCALE GENOMIC DNA]</scope>
</reference>
<gene>
    <name evidence="1" type="ORF">COU95_00710</name>
</gene>
<dbReference type="EMBL" id="PFEK01000012">
    <property type="protein sequence ID" value="PJE67737.1"/>
    <property type="molecule type" value="Genomic_DNA"/>
</dbReference>
<accession>A0A2M8L4F4</accession>
<protein>
    <submittedName>
        <fullName evidence="1">GxxExxY protein</fullName>
    </submittedName>
</protein>
<feature type="non-terminal residue" evidence="1">
    <location>
        <position position="39"/>
    </location>
</feature>
<name>A0A2M8L4F4_9BACT</name>
<evidence type="ECO:0000313" key="2">
    <source>
        <dbReference type="Proteomes" id="UP000231474"/>
    </source>
</evidence>
<organism evidence="1 2">
    <name type="scientific">Candidatus Shapirobacteria bacterium CG10_big_fil_rev_8_21_14_0_10_40_9</name>
    <dbReference type="NCBI Taxonomy" id="1974888"/>
    <lineage>
        <taxon>Bacteria</taxon>
        <taxon>Candidatus Shapironibacteriota</taxon>
    </lineage>
</organism>